<dbReference type="EMBL" id="JBHLZP010000004">
    <property type="protein sequence ID" value="MFB9830895.1"/>
    <property type="molecule type" value="Genomic_DNA"/>
</dbReference>
<protein>
    <recommendedName>
        <fullName evidence="1">non-specific serine/threonine protein kinase</fullName>
        <ecNumber evidence="1">2.7.11.1</ecNumber>
    </recommendedName>
</protein>
<keyword evidence="10" id="KW-1185">Reference proteome</keyword>
<feature type="domain" description="Protein kinase" evidence="8">
    <location>
        <begin position="13"/>
        <end position="232"/>
    </location>
</feature>
<keyword evidence="2" id="KW-0723">Serine/threonine-protein kinase</keyword>
<accession>A0ABV5Y797</accession>
<evidence type="ECO:0000313" key="10">
    <source>
        <dbReference type="Proteomes" id="UP001589627"/>
    </source>
</evidence>
<dbReference type="EC" id="2.7.11.1" evidence="1"/>
<organism evidence="9 10">
    <name type="scientific">Actinoallomurus acaciae</name>
    <dbReference type="NCBI Taxonomy" id="502577"/>
    <lineage>
        <taxon>Bacteria</taxon>
        <taxon>Bacillati</taxon>
        <taxon>Actinomycetota</taxon>
        <taxon>Actinomycetes</taxon>
        <taxon>Streptosporangiales</taxon>
        <taxon>Thermomonosporaceae</taxon>
        <taxon>Actinoallomurus</taxon>
    </lineage>
</organism>
<dbReference type="InterPro" id="IPR000719">
    <property type="entry name" value="Prot_kinase_dom"/>
</dbReference>
<evidence type="ECO:0000256" key="4">
    <source>
        <dbReference type="ARBA" id="ARBA00022741"/>
    </source>
</evidence>
<gene>
    <name evidence="9" type="ORF">ACFFNX_01655</name>
</gene>
<evidence type="ECO:0000256" key="6">
    <source>
        <dbReference type="ARBA" id="ARBA00022840"/>
    </source>
</evidence>
<keyword evidence="3 9" id="KW-0808">Transferase</keyword>
<evidence type="ECO:0000313" key="9">
    <source>
        <dbReference type="EMBL" id="MFB9830895.1"/>
    </source>
</evidence>
<keyword evidence="5 9" id="KW-0418">Kinase</keyword>
<proteinExistence type="predicted"/>
<dbReference type="SMART" id="SM00220">
    <property type="entry name" value="S_TKc"/>
    <property type="match status" value="1"/>
</dbReference>
<dbReference type="Pfam" id="PF26056">
    <property type="entry name" value="DUF8017"/>
    <property type="match status" value="1"/>
</dbReference>
<sequence>MHSTLGRILAGRYRLDAAIGTLGAGAGEVWRGHDLRLNRVVTVKTFAAPDAADQAGVTAFRQGAEKAAAVRHPAVEAVLDIGTAESPVFLVTEHLEGQDLRTVLATQGGGLPVGQVTDVAVRVLDAMTAAHAQGVVHGDLTSADLFLLPSGDVKLCNLGVGTTHADPQADLHSLGRVLYELLTGAPPAGSPPEPLTSRRADVPPYLERLVLGLLADGPAGRPQSAAAALAALRGSMGPAPRPTTDWPSATASSTGSTVDDHVPGGTAKKSGRGRLAAEIAGAAVLVVAAATAGYLVHGDKTAKPPSRPVAGKPTAGTTASAPPGVGPKSPPVVPGWQVVVSPDFGVVYDVPPGWKVEAPGTGVGLTDASGNVAVGSNGVADISRDGTDGNTCAIVQSGLFGGTGITSASSGQLESLDTTATHNALQWANFGYQLGGVLPRTVLKPGGHRTIGGLKAAVQAVVTKTKGGKGTACEPDGGTLYMVEFASRQGAPVSFYVYSNSTGPGNVDDATLRRIVGTIRPLA</sequence>
<dbReference type="Pfam" id="PF00069">
    <property type="entry name" value="Pkinase"/>
    <property type="match status" value="1"/>
</dbReference>
<evidence type="ECO:0000256" key="2">
    <source>
        <dbReference type="ARBA" id="ARBA00022527"/>
    </source>
</evidence>
<dbReference type="Proteomes" id="UP001589627">
    <property type="component" value="Unassembled WGS sequence"/>
</dbReference>
<dbReference type="RefSeq" id="WP_378193894.1">
    <property type="nucleotide sequence ID" value="NZ_JBHLZP010000004.1"/>
</dbReference>
<dbReference type="InterPro" id="IPR011009">
    <property type="entry name" value="Kinase-like_dom_sf"/>
</dbReference>
<evidence type="ECO:0000256" key="5">
    <source>
        <dbReference type="ARBA" id="ARBA00022777"/>
    </source>
</evidence>
<feature type="region of interest" description="Disordered" evidence="7">
    <location>
        <begin position="235"/>
        <end position="272"/>
    </location>
</feature>
<name>A0ABV5Y797_9ACTN</name>
<dbReference type="GO" id="GO:0004674">
    <property type="term" value="F:protein serine/threonine kinase activity"/>
    <property type="evidence" value="ECO:0007669"/>
    <property type="project" value="UniProtKB-EC"/>
</dbReference>
<dbReference type="PROSITE" id="PS50011">
    <property type="entry name" value="PROTEIN_KINASE_DOM"/>
    <property type="match status" value="1"/>
</dbReference>
<dbReference type="PANTHER" id="PTHR43289">
    <property type="entry name" value="MITOGEN-ACTIVATED PROTEIN KINASE KINASE KINASE 20-RELATED"/>
    <property type="match status" value="1"/>
</dbReference>
<feature type="compositionally biased region" description="Polar residues" evidence="7">
    <location>
        <begin position="245"/>
        <end position="257"/>
    </location>
</feature>
<reference evidence="9 10" key="1">
    <citation type="submission" date="2024-09" db="EMBL/GenBank/DDBJ databases">
        <authorList>
            <person name="Sun Q."/>
            <person name="Mori K."/>
        </authorList>
    </citation>
    <scope>NUCLEOTIDE SEQUENCE [LARGE SCALE GENOMIC DNA]</scope>
    <source>
        <strain evidence="9 10">TBRC 0563</strain>
    </source>
</reference>
<comment type="caution">
    <text evidence="9">The sequence shown here is derived from an EMBL/GenBank/DDBJ whole genome shotgun (WGS) entry which is preliminary data.</text>
</comment>
<feature type="region of interest" description="Disordered" evidence="7">
    <location>
        <begin position="298"/>
        <end position="329"/>
    </location>
</feature>
<evidence type="ECO:0000259" key="8">
    <source>
        <dbReference type="PROSITE" id="PS50011"/>
    </source>
</evidence>
<dbReference type="Gene3D" id="1.10.510.10">
    <property type="entry name" value="Transferase(Phosphotransferase) domain 1"/>
    <property type="match status" value="1"/>
</dbReference>
<dbReference type="PANTHER" id="PTHR43289:SF6">
    <property type="entry name" value="SERINE_THREONINE-PROTEIN KINASE NEKL-3"/>
    <property type="match status" value="1"/>
</dbReference>
<evidence type="ECO:0000256" key="3">
    <source>
        <dbReference type="ARBA" id="ARBA00022679"/>
    </source>
</evidence>
<dbReference type="SUPFAM" id="SSF56112">
    <property type="entry name" value="Protein kinase-like (PK-like)"/>
    <property type="match status" value="1"/>
</dbReference>
<dbReference type="Gene3D" id="3.30.200.20">
    <property type="entry name" value="Phosphorylase Kinase, domain 1"/>
    <property type="match status" value="1"/>
</dbReference>
<evidence type="ECO:0000256" key="7">
    <source>
        <dbReference type="SAM" id="MobiDB-lite"/>
    </source>
</evidence>
<dbReference type="CDD" id="cd14014">
    <property type="entry name" value="STKc_PknB_like"/>
    <property type="match status" value="1"/>
</dbReference>
<keyword evidence="6" id="KW-0067">ATP-binding</keyword>
<keyword evidence="4" id="KW-0547">Nucleotide-binding</keyword>
<evidence type="ECO:0000256" key="1">
    <source>
        <dbReference type="ARBA" id="ARBA00012513"/>
    </source>
</evidence>
<dbReference type="InterPro" id="IPR058330">
    <property type="entry name" value="DUF8017"/>
</dbReference>